<dbReference type="InterPro" id="IPR001497">
    <property type="entry name" value="MethylDNA_cys_MeTrfase_AS"/>
</dbReference>
<evidence type="ECO:0000256" key="6">
    <source>
        <dbReference type="ARBA" id="ARBA00022763"/>
    </source>
</evidence>
<reference evidence="11" key="1">
    <citation type="submission" date="2016-10" db="EMBL/GenBank/DDBJ databases">
        <authorList>
            <person name="Varghese N."/>
            <person name="Submissions S."/>
        </authorList>
    </citation>
    <scope>NUCLEOTIDE SEQUENCE [LARGE SCALE GENOMIC DNA]</scope>
    <source>
        <strain evidence="11">DSM 22002</strain>
    </source>
</reference>
<dbReference type="STRING" id="399736.SAMN04489720_2169"/>
<dbReference type="Pfam" id="PF01035">
    <property type="entry name" value="DNA_binding_1"/>
    <property type="match status" value="1"/>
</dbReference>
<dbReference type="SUPFAM" id="SSF46767">
    <property type="entry name" value="Methylated DNA-protein cysteine methyltransferase, C-terminal domain"/>
    <property type="match status" value="1"/>
</dbReference>
<keyword evidence="6" id="KW-0227">DNA damage</keyword>
<dbReference type="SUPFAM" id="SSF53155">
    <property type="entry name" value="Methylated DNA-protein cysteine methyltransferase domain"/>
    <property type="match status" value="1"/>
</dbReference>
<keyword evidence="4 10" id="KW-0489">Methyltransferase</keyword>
<evidence type="ECO:0000256" key="1">
    <source>
        <dbReference type="ARBA" id="ARBA00001286"/>
    </source>
</evidence>
<keyword evidence="11" id="KW-1185">Reference proteome</keyword>
<accession>A0A1G8ESD3</accession>
<evidence type="ECO:0000256" key="4">
    <source>
        <dbReference type="ARBA" id="ARBA00022603"/>
    </source>
</evidence>
<sequence>MSDLFSAVPAGDADALAAALAARATDAGLVDVRLRTIDTRVGTLLLAATPVGLVSVTFDGADPDATVERLAERLGSRVLRDVRGLDDAARGVEALADGRTRTFDGDLDLALAIGFRGEVVRALRDIPYGETRSYGDVARAVGSPGAVRAVGTACRLNPLPIVVPCHRVVRSDGSLGQYAGGEAAKRTLLATEGAIAR</sequence>
<dbReference type="EMBL" id="LT629695">
    <property type="protein sequence ID" value="SDH72757.1"/>
    <property type="molecule type" value="Genomic_DNA"/>
</dbReference>
<organism evidence="10 11">
    <name type="scientific">Agrococcus jejuensis</name>
    <dbReference type="NCBI Taxonomy" id="399736"/>
    <lineage>
        <taxon>Bacteria</taxon>
        <taxon>Bacillati</taxon>
        <taxon>Actinomycetota</taxon>
        <taxon>Actinomycetes</taxon>
        <taxon>Micrococcales</taxon>
        <taxon>Microbacteriaceae</taxon>
        <taxon>Agrococcus</taxon>
    </lineage>
</organism>
<keyword evidence="7" id="KW-0234">DNA repair</keyword>
<name>A0A1G8ESD3_9MICO</name>
<protein>
    <recommendedName>
        <fullName evidence="3">methylated-DNA--[protein]-cysteine S-methyltransferase</fullName>
        <ecNumber evidence="3">2.1.1.63</ecNumber>
    </recommendedName>
</protein>
<dbReference type="CDD" id="cd06445">
    <property type="entry name" value="ATase"/>
    <property type="match status" value="1"/>
</dbReference>
<evidence type="ECO:0000256" key="3">
    <source>
        <dbReference type="ARBA" id="ARBA00011918"/>
    </source>
</evidence>
<comment type="catalytic activity">
    <reaction evidence="1">
        <text>a 4-O-methyl-thymidine in DNA + L-cysteinyl-[protein] = a thymidine in DNA + S-methyl-L-cysteinyl-[protein]</text>
        <dbReference type="Rhea" id="RHEA:53428"/>
        <dbReference type="Rhea" id="RHEA-COMP:10131"/>
        <dbReference type="Rhea" id="RHEA-COMP:10132"/>
        <dbReference type="Rhea" id="RHEA-COMP:13555"/>
        <dbReference type="Rhea" id="RHEA-COMP:13556"/>
        <dbReference type="ChEBI" id="CHEBI:29950"/>
        <dbReference type="ChEBI" id="CHEBI:82612"/>
        <dbReference type="ChEBI" id="CHEBI:137386"/>
        <dbReference type="ChEBI" id="CHEBI:137387"/>
        <dbReference type="EC" id="2.1.1.63"/>
    </reaction>
</comment>
<keyword evidence="5 10" id="KW-0808">Transferase</keyword>
<dbReference type="Proteomes" id="UP000198822">
    <property type="component" value="Chromosome I"/>
</dbReference>
<dbReference type="AlphaFoldDB" id="A0A1G8ESD3"/>
<dbReference type="InterPro" id="IPR014048">
    <property type="entry name" value="MethylDNA_cys_MeTrfase_DNA-bd"/>
</dbReference>
<dbReference type="Gene3D" id="3.30.160.70">
    <property type="entry name" value="Methylated DNA-protein cysteine methyltransferase domain"/>
    <property type="match status" value="1"/>
</dbReference>
<comment type="similarity">
    <text evidence="2">Belongs to the MGMT family.</text>
</comment>
<gene>
    <name evidence="10" type="ORF">SAMN04489720_2169</name>
</gene>
<comment type="catalytic activity">
    <reaction evidence="8">
        <text>a 6-O-methyl-2'-deoxyguanosine in DNA + L-cysteinyl-[protein] = S-methyl-L-cysteinyl-[protein] + a 2'-deoxyguanosine in DNA</text>
        <dbReference type="Rhea" id="RHEA:24000"/>
        <dbReference type="Rhea" id="RHEA-COMP:10131"/>
        <dbReference type="Rhea" id="RHEA-COMP:10132"/>
        <dbReference type="Rhea" id="RHEA-COMP:11367"/>
        <dbReference type="Rhea" id="RHEA-COMP:11368"/>
        <dbReference type="ChEBI" id="CHEBI:29950"/>
        <dbReference type="ChEBI" id="CHEBI:82612"/>
        <dbReference type="ChEBI" id="CHEBI:85445"/>
        <dbReference type="ChEBI" id="CHEBI:85448"/>
        <dbReference type="EC" id="2.1.1.63"/>
    </reaction>
</comment>
<dbReference type="PROSITE" id="PS00374">
    <property type="entry name" value="MGMT"/>
    <property type="match status" value="1"/>
</dbReference>
<dbReference type="PANTHER" id="PTHR10815:SF13">
    <property type="entry name" value="METHYLATED-DNA--PROTEIN-CYSTEINE METHYLTRANSFERASE"/>
    <property type="match status" value="1"/>
</dbReference>
<dbReference type="Gene3D" id="1.10.10.10">
    <property type="entry name" value="Winged helix-like DNA-binding domain superfamily/Winged helix DNA-binding domain"/>
    <property type="match status" value="1"/>
</dbReference>
<dbReference type="OrthoDB" id="9802228at2"/>
<evidence type="ECO:0000313" key="11">
    <source>
        <dbReference type="Proteomes" id="UP000198822"/>
    </source>
</evidence>
<dbReference type="InterPro" id="IPR036217">
    <property type="entry name" value="MethylDNA_cys_MeTrfase_DNAb"/>
</dbReference>
<feature type="domain" description="Methylated-DNA-[protein]-cysteine S-methyltransferase DNA binding" evidence="9">
    <location>
        <begin position="115"/>
        <end position="194"/>
    </location>
</feature>
<dbReference type="FunFam" id="1.10.10.10:FF:000214">
    <property type="entry name" value="Methylated-DNA--protein-cysteine methyltransferase"/>
    <property type="match status" value="1"/>
</dbReference>
<evidence type="ECO:0000256" key="5">
    <source>
        <dbReference type="ARBA" id="ARBA00022679"/>
    </source>
</evidence>
<dbReference type="GO" id="GO:0003908">
    <property type="term" value="F:methylated-DNA-[protein]-cysteine S-methyltransferase activity"/>
    <property type="evidence" value="ECO:0007669"/>
    <property type="project" value="UniProtKB-EC"/>
</dbReference>
<dbReference type="GO" id="GO:0032259">
    <property type="term" value="P:methylation"/>
    <property type="evidence" value="ECO:0007669"/>
    <property type="project" value="UniProtKB-KW"/>
</dbReference>
<dbReference type="GO" id="GO:0006281">
    <property type="term" value="P:DNA repair"/>
    <property type="evidence" value="ECO:0007669"/>
    <property type="project" value="UniProtKB-KW"/>
</dbReference>
<dbReference type="RefSeq" id="WP_092504926.1">
    <property type="nucleotide sequence ID" value="NZ_LT629695.1"/>
</dbReference>
<dbReference type="InterPro" id="IPR036631">
    <property type="entry name" value="MGMT_N_sf"/>
</dbReference>
<evidence type="ECO:0000256" key="8">
    <source>
        <dbReference type="ARBA" id="ARBA00049348"/>
    </source>
</evidence>
<dbReference type="NCBIfam" id="TIGR00589">
    <property type="entry name" value="ogt"/>
    <property type="match status" value="1"/>
</dbReference>
<evidence type="ECO:0000259" key="9">
    <source>
        <dbReference type="Pfam" id="PF01035"/>
    </source>
</evidence>
<evidence type="ECO:0000256" key="7">
    <source>
        <dbReference type="ARBA" id="ARBA00023204"/>
    </source>
</evidence>
<dbReference type="PANTHER" id="PTHR10815">
    <property type="entry name" value="METHYLATED-DNA--PROTEIN-CYSTEINE METHYLTRANSFERASE"/>
    <property type="match status" value="1"/>
</dbReference>
<evidence type="ECO:0000256" key="2">
    <source>
        <dbReference type="ARBA" id="ARBA00008711"/>
    </source>
</evidence>
<evidence type="ECO:0000313" key="10">
    <source>
        <dbReference type="EMBL" id="SDH72757.1"/>
    </source>
</evidence>
<proteinExistence type="inferred from homology"/>
<dbReference type="InterPro" id="IPR036388">
    <property type="entry name" value="WH-like_DNA-bd_sf"/>
</dbReference>
<dbReference type="EC" id="2.1.1.63" evidence="3"/>